<evidence type="ECO:0000313" key="2">
    <source>
        <dbReference type="EMBL" id="TID04287.1"/>
    </source>
</evidence>
<dbReference type="OrthoDB" id="4843983at2759"/>
<proteinExistence type="predicted"/>
<name>A0A4T0WDX7_9PEZI</name>
<sequence length="290" mass="32376">MFTHTTTSLDTLDEPCLALVCQAARIAAHQTTDDATDLLETKQIDTFTIFVSRFVKPHNSVWRQISAPERSRLLEARYPESTNTNRKADAHGFTQIFREWYGDLTRLMPEVFCMAPRRPVVAVAREAPPSGSTPALPLESSTQQTTTSELAEMKKPLHSSIKRLRDEEHITEAFVSKKRKLAAPGTAGRSALSLVSMIAEATSSRKLLHFSVKRLRDEEEVTETLVFKKRNMAAPGTARRSILSSVSTATEDTSTEEPQHQSRPLGEEIARFGRRNQGSSWMSVSPPIHC</sequence>
<feature type="compositionally biased region" description="Polar residues" evidence="1">
    <location>
        <begin position="242"/>
        <end position="252"/>
    </location>
</feature>
<dbReference type="AlphaFoldDB" id="A0A4T0WDX7"/>
<feature type="region of interest" description="Disordered" evidence="1">
    <location>
        <begin position="126"/>
        <end position="150"/>
    </location>
</feature>
<evidence type="ECO:0000313" key="3">
    <source>
        <dbReference type="Proteomes" id="UP000305883"/>
    </source>
</evidence>
<accession>A0A4T0WDX7</accession>
<comment type="caution">
    <text evidence="2">The sequence shown here is derived from an EMBL/GenBank/DDBJ whole genome shotgun (WGS) entry which is preliminary data.</text>
</comment>
<dbReference type="Proteomes" id="UP000305883">
    <property type="component" value="Unassembled WGS sequence"/>
</dbReference>
<reference evidence="2 3" key="1">
    <citation type="journal article" date="2019" name="Genome Biol. Evol.">
        <title>Genomic Plasticity Mediated by Transposable Elements in the Plant Pathogenic Fungus Colletotrichum higginsianum.</title>
        <authorList>
            <person name="Tsushima A."/>
            <person name="Gan P."/>
            <person name="Kumakura N."/>
            <person name="Narusaka M."/>
            <person name="Takano Y."/>
            <person name="Narusaka Y."/>
            <person name="Shirasu K."/>
        </authorList>
    </citation>
    <scope>NUCLEOTIDE SEQUENCE [LARGE SCALE GENOMIC DNA]</scope>
    <source>
        <strain evidence="2 3">MAFF305635-RFP</strain>
    </source>
</reference>
<dbReference type="EMBL" id="MWPZ01000002">
    <property type="protein sequence ID" value="TID04287.1"/>
    <property type="molecule type" value="Genomic_DNA"/>
</dbReference>
<gene>
    <name evidence="2" type="ORF">CH35J_002212</name>
</gene>
<feature type="region of interest" description="Disordered" evidence="1">
    <location>
        <begin position="237"/>
        <end position="266"/>
    </location>
</feature>
<evidence type="ECO:0000256" key="1">
    <source>
        <dbReference type="SAM" id="MobiDB-lite"/>
    </source>
</evidence>
<protein>
    <submittedName>
        <fullName evidence="2">Uncharacterized protein</fullName>
    </submittedName>
</protein>
<organism evidence="2 3">
    <name type="scientific">Colletotrichum higginsianum</name>
    <dbReference type="NCBI Taxonomy" id="80884"/>
    <lineage>
        <taxon>Eukaryota</taxon>
        <taxon>Fungi</taxon>
        <taxon>Dikarya</taxon>
        <taxon>Ascomycota</taxon>
        <taxon>Pezizomycotina</taxon>
        <taxon>Sordariomycetes</taxon>
        <taxon>Hypocreomycetidae</taxon>
        <taxon>Glomerellales</taxon>
        <taxon>Glomerellaceae</taxon>
        <taxon>Colletotrichum</taxon>
        <taxon>Colletotrichum destructivum species complex</taxon>
    </lineage>
</organism>
<feature type="compositionally biased region" description="Basic and acidic residues" evidence="1">
    <location>
        <begin position="257"/>
        <end position="266"/>
    </location>
</feature>